<comment type="caution">
    <text evidence="1">The sequence shown here is derived from an EMBL/GenBank/DDBJ whole genome shotgun (WGS) entry which is preliminary data.</text>
</comment>
<proteinExistence type="predicted"/>
<protein>
    <submittedName>
        <fullName evidence="1">Uncharacterized protein</fullName>
    </submittedName>
</protein>
<gene>
    <name evidence="1" type="ORF">CDL12_04074</name>
</gene>
<evidence type="ECO:0000313" key="1">
    <source>
        <dbReference type="EMBL" id="PIN23212.1"/>
    </source>
</evidence>
<organism evidence="1 2">
    <name type="scientific">Handroanthus impetiginosus</name>
    <dbReference type="NCBI Taxonomy" id="429701"/>
    <lineage>
        <taxon>Eukaryota</taxon>
        <taxon>Viridiplantae</taxon>
        <taxon>Streptophyta</taxon>
        <taxon>Embryophyta</taxon>
        <taxon>Tracheophyta</taxon>
        <taxon>Spermatophyta</taxon>
        <taxon>Magnoliopsida</taxon>
        <taxon>eudicotyledons</taxon>
        <taxon>Gunneridae</taxon>
        <taxon>Pentapetalae</taxon>
        <taxon>asterids</taxon>
        <taxon>lamiids</taxon>
        <taxon>Lamiales</taxon>
        <taxon>Bignoniaceae</taxon>
        <taxon>Crescentiina</taxon>
        <taxon>Tabebuia alliance</taxon>
        <taxon>Handroanthus</taxon>
    </lineage>
</organism>
<dbReference type="OrthoDB" id="913725at2759"/>
<keyword evidence="2" id="KW-1185">Reference proteome</keyword>
<dbReference type="Proteomes" id="UP000231279">
    <property type="component" value="Unassembled WGS sequence"/>
</dbReference>
<sequence>MASEREQPVREKYGENSHVSLPQELIERLKNIKNWDEYWPSPRIFDEERRDLGWLWPVWMDDVHKPEIAEDDANHIVVEKDGLVVKRLNQRF</sequence>
<reference evidence="2" key="1">
    <citation type="journal article" date="2018" name="Gigascience">
        <title>Genome assembly of the Pink Ipe (Handroanthus impetiginosus, Bignoniaceae), a highly valued, ecologically keystone Neotropical timber forest tree.</title>
        <authorList>
            <person name="Silva-Junior O.B."/>
            <person name="Grattapaglia D."/>
            <person name="Novaes E."/>
            <person name="Collevatti R.G."/>
        </authorList>
    </citation>
    <scope>NUCLEOTIDE SEQUENCE [LARGE SCALE GENOMIC DNA]</scope>
    <source>
        <strain evidence="2">cv. UFG-1</strain>
    </source>
</reference>
<dbReference type="EMBL" id="NKXS01000602">
    <property type="protein sequence ID" value="PIN23212.1"/>
    <property type="molecule type" value="Genomic_DNA"/>
</dbReference>
<name>A0A2G9I0B8_9LAMI</name>
<accession>A0A2G9I0B8</accession>
<evidence type="ECO:0000313" key="2">
    <source>
        <dbReference type="Proteomes" id="UP000231279"/>
    </source>
</evidence>
<dbReference type="AlphaFoldDB" id="A0A2G9I0B8"/>